<protein>
    <recommendedName>
        <fullName evidence="4">Integral membrane protein</fullName>
    </recommendedName>
</protein>
<reference evidence="3" key="1">
    <citation type="journal article" date="2019" name="Int. J. Syst. Evol. Microbiol.">
        <title>The Global Catalogue of Microorganisms (GCM) 10K type strain sequencing project: providing services to taxonomists for standard genome sequencing and annotation.</title>
        <authorList>
            <consortium name="The Broad Institute Genomics Platform"/>
            <consortium name="The Broad Institute Genome Sequencing Center for Infectious Disease"/>
            <person name="Wu L."/>
            <person name="Ma J."/>
        </authorList>
    </citation>
    <scope>NUCLEOTIDE SEQUENCE [LARGE SCALE GENOMIC DNA]</scope>
    <source>
        <strain evidence="3">JCM 17939</strain>
    </source>
</reference>
<dbReference type="EMBL" id="BAABHK010000001">
    <property type="protein sequence ID" value="GAA4620796.1"/>
    <property type="molecule type" value="Genomic_DNA"/>
</dbReference>
<sequence>MGLILRLLVVAGLAADAIIHIHLAGDMGSPGGGLSEGTLFWIQGIVAALVAMLVLVRATRLTYGIAFVVAASALGAVLLYRYVDVGSLGPLPNMYEPVWYTEKVVTTVAEAVATVAAALGLWHVSTRERVSG</sequence>
<evidence type="ECO:0000313" key="2">
    <source>
        <dbReference type="EMBL" id="GAA4620796.1"/>
    </source>
</evidence>
<organism evidence="2 3">
    <name type="scientific">Actinoallomurus vinaceus</name>
    <dbReference type="NCBI Taxonomy" id="1080074"/>
    <lineage>
        <taxon>Bacteria</taxon>
        <taxon>Bacillati</taxon>
        <taxon>Actinomycetota</taxon>
        <taxon>Actinomycetes</taxon>
        <taxon>Streptosporangiales</taxon>
        <taxon>Thermomonosporaceae</taxon>
        <taxon>Actinoallomurus</taxon>
    </lineage>
</organism>
<keyword evidence="1" id="KW-0472">Membrane</keyword>
<dbReference type="RefSeq" id="WP_345429056.1">
    <property type="nucleotide sequence ID" value="NZ_BAABHK010000001.1"/>
</dbReference>
<feature type="transmembrane region" description="Helical" evidence="1">
    <location>
        <begin position="63"/>
        <end position="83"/>
    </location>
</feature>
<feature type="transmembrane region" description="Helical" evidence="1">
    <location>
        <begin position="38"/>
        <end position="56"/>
    </location>
</feature>
<feature type="transmembrane region" description="Helical" evidence="1">
    <location>
        <begin position="103"/>
        <end position="124"/>
    </location>
</feature>
<keyword evidence="1" id="KW-0812">Transmembrane</keyword>
<evidence type="ECO:0008006" key="4">
    <source>
        <dbReference type="Google" id="ProtNLM"/>
    </source>
</evidence>
<evidence type="ECO:0000313" key="3">
    <source>
        <dbReference type="Proteomes" id="UP001501442"/>
    </source>
</evidence>
<proteinExistence type="predicted"/>
<comment type="caution">
    <text evidence="2">The sequence shown here is derived from an EMBL/GenBank/DDBJ whole genome shotgun (WGS) entry which is preliminary data.</text>
</comment>
<accession>A0ABP8U3P3</accession>
<name>A0ABP8U3P3_9ACTN</name>
<evidence type="ECO:0000256" key="1">
    <source>
        <dbReference type="SAM" id="Phobius"/>
    </source>
</evidence>
<keyword evidence="3" id="KW-1185">Reference proteome</keyword>
<keyword evidence="1" id="KW-1133">Transmembrane helix</keyword>
<dbReference type="Proteomes" id="UP001501442">
    <property type="component" value="Unassembled WGS sequence"/>
</dbReference>
<gene>
    <name evidence="2" type="ORF">GCM10023196_006180</name>
</gene>